<name>A0A8J5XDY9_DIALT</name>
<gene>
    <name evidence="1" type="ORF">KFE25_004695</name>
</gene>
<evidence type="ECO:0000313" key="2">
    <source>
        <dbReference type="Proteomes" id="UP000751190"/>
    </source>
</evidence>
<evidence type="ECO:0000313" key="1">
    <source>
        <dbReference type="EMBL" id="KAG8462719.1"/>
    </source>
</evidence>
<proteinExistence type="predicted"/>
<protein>
    <submittedName>
        <fullName evidence="1">Uncharacterized protein</fullName>
    </submittedName>
</protein>
<organism evidence="1 2">
    <name type="scientific">Diacronema lutheri</name>
    <name type="common">Unicellular marine alga</name>
    <name type="synonym">Monochrysis lutheri</name>
    <dbReference type="NCBI Taxonomy" id="2081491"/>
    <lineage>
        <taxon>Eukaryota</taxon>
        <taxon>Haptista</taxon>
        <taxon>Haptophyta</taxon>
        <taxon>Pavlovophyceae</taxon>
        <taxon>Pavlovales</taxon>
        <taxon>Pavlovaceae</taxon>
        <taxon>Diacronema</taxon>
    </lineage>
</organism>
<accession>A0A8J5XDY9</accession>
<dbReference type="AlphaFoldDB" id="A0A8J5XDY9"/>
<reference evidence="1" key="1">
    <citation type="submission" date="2021-05" db="EMBL/GenBank/DDBJ databases">
        <title>The genome of the haptophyte Pavlova lutheri (Diacronema luteri, Pavlovales) - a model for lipid biosynthesis in eukaryotic algae.</title>
        <authorList>
            <person name="Hulatt C.J."/>
            <person name="Posewitz M.C."/>
        </authorList>
    </citation>
    <scope>NUCLEOTIDE SEQUENCE</scope>
    <source>
        <strain evidence="1">NIVA-4/92</strain>
    </source>
</reference>
<dbReference type="EMBL" id="JAGTXO010000019">
    <property type="protein sequence ID" value="KAG8462719.1"/>
    <property type="molecule type" value="Genomic_DNA"/>
</dbReference>
<sequence length="136" mass="15322">MARVLKAPEIKLAIDLNTTRVASRLMLLNSVVRMERPLATHMSQFDQVKDTYRWPFSGDIPPTLLAALQQELQALSLVHAKRKADVRMFPYDLSKPDDVASLCSELASLPVAILVGVTRALRARGRRWRTLSRDPT</sequence>
<dbReference type="Proteomes" id="UP000751190">
    <property type="component" value="Unassembled WGS sequence"/>
</dbReference>
<keyword evidence="2" id="KW-1185">Reference proteome</keyword>
<comment type="caution">
    <text evidence="1">The sequence shown here is derived from an EMBL/GenBank/DDBJ whole genome shotgun (WGS) entry which is preliminary data.</text>
</comment>